<accession>A0ACC1YE65</accession>
<evidence type="ECO:0000313" key="1">
    <source>
        <dbReference type="EMBL" id="KAJ4721781.1"/>
    </source>
</evidence>
<organism evidence="1 2">
    <name type="scientific">Melia azedarach</name>
    <name type="common">Chinaberry tree</name>
    <dbReference type="NCBI Taxonomy" id="155640"/>
    <lineage>
        <taxon>Eukaryota</taxon>
        <taxon>Viridiplantae</taxon>
        <taxon>Streptophyta</taxon>
        <taxon>Embryophyta</taxon>
        <taxon>Tracheophyta</taxon>
        <taxon>Spermatophyta</taxon>
        <taxon>Magnoliopsida</taxon>
        <taxon>eudicotyledons</taxon>
        <taxon>Gunneridae</taxon>
        <taxon>Pentapetalae</taxon>
        <taxon>rosids</taxon>
        <taxon>malvids</taxon>
        <taxon>Sapindales</taxon>
        <taxon>Meliaceae</taxon>
        <taxon>Melia</taxon>
    </lineage>
</organism>
<name>A0ACC1YE65_MELAZ</name>
<dbReference type="EMBL" id="CM051397">
    <property type="protein sequence ID" value="KAJ4721781.1"/>
    <property type="molecule type" value="Genomic_DNA"/>
</dbReference>
<comment type="caution">
    <text evidence="1">The sequence shown here is derived from an EMBL/GenBank/DDBJ whole genome shotgun (WGS) entry which is preliminary data.</text>
</comment>
<protein>
    <submittedName>
        <fullName evidence="1">Uncharacterized protein</fullName>
    </submittedName>
</protein>
<gene>
    <name evidence="1" type="ORF">OWV82_009431</name>
</gene>
<proteinExistence type="predicted"/>
<reference evidence="1 2" key="1">
    <citation type="journal article" date="2023" name="Science">
        <title>Complex scaffold remodeling in plant triterpene biosynthesis.</title>
        <authorList>
            <person name="De La Pena R."/>
            <person name="Hodgson H."/>
            <person name="Liu J.C."/>
            <person name="Stephenson M.J."/>
            <person name="Martin A.C."/>
            <person name="Owen C."/>
            <person name="Harkess A."/>
            <person name="Leebens-Mack J."/>
            <person name="Jimenez L.E."/>
            <person name="Osbourn A."/>
            <person name="Sattely E.S."/>
        </authorList>
    </citation>
    <scope>NUCLEOTIDE SEQUENCE [LARGE SCALE GENOMIC DNA]</scope>
    <source>
        <strain evidence="2">cv. JPN11</strain>
        <tissue evidence="1">Leaf</tissue>
    </source>
</reference>
<dbReference type="Proteomes" id="UP001164539">
    <property type="component" value="Chromosome 4"/>
</dbReference>
<sequence>MSGEGGEAVKSWCEAWAVGGSGSTEPGSSGVFSILIDVWLDERHGTDLLTMTRYQRRRFTVDRDELVNNKIHPFLSWIKAEAVLLGVYVTRKPSVVQKILKCARKMAGDPKYSGYKVLNMNVCITIDQDEKRVPEPPGDHYYDVLREEDHQYIVKEKGCADFSEFYRRNPRALFLYMESLAIAKFR</sequence>
<keyword evidence="2" id="KW-1185">Reference proteome</keyword>
<evidence type="ECO:0000313" key="2">
    <source>
        <dbReference type="Proteomes" id="UP001164539"/>
    </source>
</evidence>